<feature type="compositionally biased region" description="Basic residues" evidence="7">
    <location>
        <begin position="221"/>
        <end position="256"/>
    </location>
</feature>
<dbReference type="PANTHER" id="PTHR43394">
    <property type="entry name" value="ATP-DEPENDENT PERMEASE MDL1, MITOCHONDRIAL"/>
    <property type="match status" value="1"/>
</dbReference>
<feature type="compositionally biased region" description="Basic and acidic residues" evidence="7">
    <location>
        <begin position="128"/>
        <end position="143"/>
    </location>
</feature>
<feature type="transmembrane region" description="Helical" evidence="8">
    <location>
        <begin position="364"/>
        <end position="384"/>
    </location>
</feature>
<dbReference type="GO" id="GO:0016887">
    <property type="term" value="F:ATP hydrolysis activity"/>
    <property type="evidence" value="ECO:0007669"/>
    <property type="project" value="InterPro"/>
</dbReference>
<reference evidence="11 12" key="1">
    <citation type="submission" date="2019-12" db="EMBL/GenBank/DDBJ databases">
        <authorList>
            <person name="Kun Z."/>
        </authorList>
    </citation>
    <scope>NUCLEOTIDE SEQUENCE [LARGE SCALE GENOMIC DNA]</scope>
    <source>
        <strain evidence="11 12">YIM 123512</strain>
    </source>
</reference>
<dbReference type="SUPFAM" id="SSF90123">
    <property type="entry name" value="ABC transporter transmembrane region"/>
    <property type="match status" value="1"/>
</dbReference>
<dbReference type="InterPro" id="IPR027417">
    <property type="entry name" value="P-loop_NTPase"/>
</dbReference>
<dbReference type="Pfam" id="PF00005">
    <property type="entry name" value="ABC_tran"/>
    <property type="match status" value="1"/>
</dbReference>
<dbReference type="InterPro" id="IPR039421">
    <property type="entry name" value="Type_1_exporter"/>
</dbReference>
<evidence type="ECO:0000256" key="7">
    <source>
        <dbReference type="SAM" id="MobiDB-lite"/>
    </source>
</evidence>
<dbReference type="AlphaFoldDB" id="A0A6L7ESP2"/>
<feature type="region of interest" description="Disordered" evidence="7">
    <location>
        <begin position="1"/>
        <end position="256"/>
    </location>
</feature>
<feature type="compositionally biased region" description="Low complexity" evidence="7">
    <location>
        <begin position="105"/>
        <end position="114"/>
    </location>
</feature>
<proteinExistence type="predicted"/>
<dbReference type="InterPro" id="IPR017871">
    <property type="entry name" value="ABC_transporter-like_CS"/>
</dbReference>
<dbReference type="SUPFAM" id="SSF52540">
    <property type="entry name" value="P-loop containing nucleoside triphosphate hydrolases"/>
    <property type="match status" value="1"/>
</dbReference>
<accession>A0A6L7ESP2</accession>
<evidence type="ECO:0000256" key="1">
    <source>
        <dbReference type="ARBA" id="ARBA00004651"/>
    </source>
</evidence>
<dbReference type="PROSITE" id="PS50893">
    <property type="entry name" value="ABC_TRANSPORTER_2"/>
    <property type="match status" value="1"/>
</dbReference>
<protein>
    <submittedName>
        <fullName evidence="11">ATP-binding cassette domain-containing protein</fullName>
    </submittedName>
</protein>
<keyword evidence="4 11" id="KW-0067">ATP-binding</keyword>
<dbReference type="PROSITE" id="PS50929">
    <property type="entry name" value="ABC_TM1F"/>
    <property type="match status" value="1"/>
</dbReference>
<keyword evidence="2 8" id="KW-0812">Transmembrane</keyword>
<dbReference type="EMBL" id="WUEK01000007">
    <property type="protein sequence ID" value="MXG90457.1"/>
    <property type="molecule type" value="Genomic_DNA"/>
</dbReference>
<evidence type="ECO:0000259" key="9">
    <source>
        <dbReference type="PROSITE" id="PS50893"/>
    </source>
</evidence>
<dbReference type="Pfam" id="PF00664">
    <property type="entry name" value="ABC_membrane"/>
    <property type="match status" value="1"/>
</dbReference>
<dbReference type="SMART" id="SM00382">
    <property type="entry name" value="AAA"/>
    <property type="match status" value="1"/>
</dbReference>
<dbReference type="InterPro" id="IPR003593">
    <property type="entry name" value="AAA+_ATPase"/>
</dbReference>
<feature type="compositionally biased region" description="Basic residues" evidence="7">
    <location>
        <begin position="190"/>
        <end position="213"/>
    </location>
</feature>
<keyword evidence="6 8" id="KW-0472">Membrane</keyword>
<sequence>MHDPVGTLDHAADHGHLRRDPERTVGGEGSRAVVAVLLGPRRDGRGGDGPHPFEPGDRRRHQEQRPSLRGTRLDRHPTAVGDGRRTDGHEPGPDHDRGHRDESSGTDAPATAYGGPPGAEVVLGGDGRQAREPLVERGAEIRWGRHGPKTRLGPPALSRQPDVVTRQAGRGMRGLSPRPHGGLTVGGQSRPRRARTRRSTPTRNTTHRRHHHGPFLAPLRSRARPLPRSRPPHPDPHRRREGPRRSRGPWWPRHRHADAHPHPRLIVARPIDTQEAGRPARLLASLLSPLLASLRPPADPAPLVEAAKPMTVVDVVRRYWPDLRPLRWWLVALVALLAATPVVSVLEVVLFQRLVDDVLVPADLAPLVWIGLLYVGLNLLSAVLSGLDDLLSTWVSQRFLVRLRTQVFAHVLDHPGHVHDRTRLGDTMSRLTSDTAAVESFMIGQSATGAGALLRLGVYATALFWLQWQLALVAMVVAPMLWWIARHFSRLVKDVSRERRRRAGSLSAVTEERLSNAALVQTCNRQSDAVRDYHQQNLAIAAAELVGARIRAVFLPLADLAELVGTLAVIAGGTWALATDRLTLGGLMAFLALMVQCYSPLRTLGNLIPALHSATAGVERITELLDEELPRDASGARDLTLVRGSVELDGVRVRYPGAARDALVGTSLSIAAGELVALVGPSGAGKSTIARLLTRHVEPYAGAVRLDGHDLRDLTAHSVREAVTLVPQEIALMDATVAENIAFARPGASRLAVEEAARQADADAFVRALPAAYDTRVGQRGRTLSGGQRQRIALARALLRDAPVLFLDEPTSGLDAETSRRLLATLARHRGGRTVVIATHDPVVLEHVDRVVRLESDPRPEPLLAETQPLRTAAVR</sequence>
<evidence type="ECO:0000256" key="5">
    <source>
        <dbReference type="ARBA" id="ARBA00022989"/>
    </source>
</evidence>
<feature type="compositionally biased region" description="Basic and acidic residues" evidence="7">
    <location>
        <begin position="63"/>
        <end position="103"/>
    </location>
</feature>
<dbReference type="Proteomes" id="UP000473325">
    <property type="component" value="Unassembled WGS sequence"/>
</dbReference>
<evidence type="ECO:0000256" key="2">
    <source>
        <dbReference type="ARBA" id="ARBA00022692"/>
    </source>
</evidence>
<feature type="domain" description="ABC transmembrane type-1" evidence="10">
    <location>
        <begin position="342"/>
        <end position="613"/>
    </location>
</feature>
<dbReference type="InterPro" id="IPR003439">
    <property type="entry name" value="ABC_transporter-like_ATP-bd"/>
</dbReference>
<dbReference type="CDD" id="cd18564">
    <property type="entry name" value="ABC_6TM_exporter_like"/>
    <property type="match status" value="1"/>
</dbReference>
<evidence type="ECO:0000259" key="10">
    <source>
        <dbReference type="PROSITE" id="PS50929"/>
    </source>
</evidence>
<feature type="domain" description="ABC transporter" evidence="9">
    <location>
        <begin position="646"/>
        <end position="876"/>
    </location>
</feature>
<dbReference type="GO" id="GO:0015421">
    <property type="term" value="F:ABC-type oligopeptide transporter activity"/>
    <property type="evidence" value="ECO:0007669"/>
    <property type="project" value="TreeGrafter"/>
</dbReference>
<dbReference type="PANTHER" id="PTHR43394:SF1">
    <property type="entry name" value="ATP-BINDING CASSETTE SUB-FAMILY B MEMBER 10, MITOCHONDRIAL"/>
    <property type="match status" value="1"/>
</dbReference>
<dbReference type="Gene3D" id="1.20.1560.10">
    <property type="entry name" value="ABC transporter type 1, transmembrane domain"/>
    <property type="match status" value="1"/>
</dbReference>
<organism evidence="11 12">
    <name type="scientific">Nocardioides flavescens</name>
    <dbReference type="NCBI Taxonomy" id="2691959"/>
    <lineage>
        <taxon>Bacteria</taxon>
        <taxon>Bacillati</taxon>
        <taxon>Actinomycetota</taxon>
        <taxon>Actinomycetes</taxon>
        <taxon>Propionibacteriales</taxon>
        <taxon>Nocardioidaceae</taxon>
        <taxon>Nocardioides</taxon>
    </lineage>
</organism>
<comment type="subcellular location">
    <subcellularLocation>
        <location evidence="1">Cell membrane</location>
        <topology evidence="1">Multi-pass membrane protein</topology>
    </subcellularLocation>
</comment>
<evidence type="ECO:0000256" key="8">
    <source>
        <dbReference type="SAM" id="Phobius"/>
    </source>
</evidence>
<evidence type="ECO:0000313" key="11">
    <source>
        <dbReference type="EMBL" id="MXG90457.1"/>
    </source>
</evidence>
<feature type="transmembrane region" description="Helical" evidence="8">
    <location>
        <begin position="328"/>
        <end position="352"/>
    </location>
</feature>
<evidence type="ECO:0000256" key="6">
    <source>
        <dbReference type="ARBA" id="ARBA00023136"/>
    </source>
</evidence>
<dbReference type="GO" id="GO:0005524">
    <property type="term" value="F:ATP binding"/>
    <property type="evidence" value="ECO:0007669"/>
    <property type="project" value="UniProtKB-KW"/>
</dbReference>
<feature type="compositionally biased region" description="Basic and acidic residues" evidence="7">
    <location>
        <begin position="10"/>
        <end position="25"/>
    </location>
</feature>
<evidence type="ECO:0000256" key="4">
    <source>
        <dbReference type="ARBA" id="ARBA00022840"/>
    </source>
</evidence>
<keyword evidence="3" id="KW-0547">Nucleotide-binding</keyword>
<feature type="transmembrane region" description="Helical" evidence="8">
    <location>
        <begin position="462"/>
        <end position="484"/>
    </location>
</feature>
<keyword evidence="5 8" id="KW-1133">Transmembrane helix</keyword>
<gene>
    <name evidence="11" type="ORF">GRQ65_12960</name>
</gene>
<dbReference type="Gene3D" id="3.40.50.300">
    <property type="entry name" value="P-loop containing nucleotide triphosphate hydrolases"/>
    <property type="match status" value="1"/>
</dbReference>
<evidence type="ECO:0000256" key="3">
    <source>
        <dbReference type="ARBA" id="ARBA00022741"/>
    </source>
</evidence>
<dbReference type="InterPro" id="IPR011527">
    <property type="entry name" value="ABC1_TM_dom"/>
</dbReference>
<evidence type="ECO:0000313" key="12">
    <source>
        <dbReference type="Proteomes" id="UP000473325"/>
    </source>
</evidence>
<name>A0A6L7ESP2_9ACTN</name>
<comment type="caution">
    <text evidence="11">The sequence shown here is derived from an EMBL/GenBank/DDBJ whole genome shotgun (WGS) entry which is preliminary data.</text>
</comment>
<dbReference type="PROSITE" id="PS00211">
    <property type="entry name" value="ABC_TRANSPORTER_1"/>
    <property type="match status" value="1"/>
</dbReference>
<dbReference type="GO" id="GO:0005886">
    <property type="term" value="C:plasma membrane"/>
    <property type="evidence" value="ECO:0007669"/>
    <property type="project" value="UniProtKB-SubCell"/>
</dbReference>
<dbReference type="InterPro" id="IPR036640">
    <property type="entry name" value="ABC1_TM_sf"/>
</dbReference>
<keyword evidence="12" id="KW-1185">Reference proteome</keyword>